<dbReference type="PANTHER" id="PTHR47506:SF1">
    <property type="entry name" value="HTH-TYPE TRANSCRIPTIONAL REGULATOR YJDC"/>
    <property type="match status" value="1"/>
</dbReference>
<keyword evidence="5" id="KW-1185">Reference proteome</keyword>
<accession>A0A1G9R0B7</accession>
<dbReference type="Proteomes" id="UP000198704">
    <property type="component" value="Unassembled WGS sequence"/>
</dbReference>
<evidence type="ECO:0000259" key="3">
    <source>
        <dbReference type="Pfam" id="PF16925"/>
    </source>
</evidence>
<sequence length="101" mass="10212">MALSTKPGGCLLILGAVASLPASEIPRARLQGARRGTVALIQARLQRGVDDGDLPPGTDAGALAAFFHGILQAISFQARDGATREALRALIDPALAALGAA</sequence>
<name>A0A1G9R0B7_9HYPH</name>
<proteinExistence type="predicted"/>
<keyword evidence="2" id="KW-0804">Transcription</keyword>
<feature type="domain" description="Tetracyclin repressor-like C-terminal" evidence="3">
    <location>
        <begin position="7"/>
        <end position="84"/>
    </location>
</feature>
<dbReference type="PANTHER" id="PTHR47506">
    <property type="entry name" value="TRANSCRIPTIONAL REGULATORY PROTEIN"/>
    <property type="match status" value="1"/>
</dbReference>
<evidence type="ECO:0000256" key="2">
    <source>
        <dbReference type="ARBA" id="ARBA00023163"/>
    </source>
</evidence>
<evidence type="ECO:0000313" key="4">
    <source>
        <dbReference type="EMBL" id="SDM16643.1"/>
    </source>
</evidence>
<dbReference type="AlphaFoldDB" id="A0A1G9R0B7"/>
<dbReference type="InterPro" id="IPR036271">
    <property type="entry name" value="Tet_transcr_reg_TetR-rel_C_sf"/>
</dbReference>
<dbReference type="SUPFAM" id="SSF48498">
    <property type="entry name" value="Tetracyclin repressor-like, C-terminal domain"/>
    <property type="match status" value="1"/>
</dbReference>
<dbReference type="Pfam" id="PF16925">
    <property type="entry name" value="TetR_C_13"/>
    <property type="match status" value="1"/>
</dbReference>
<protein>
    <recommendedName>
        <fullName evidence="3">Tetracyclin repressor-like C-terminal domain-containing protein</fullName>
    </recommendedName>
</protein>
<reference evidence="5" key="1">
    <citation type="submission" date="2016-10" db="EMBL/GenBank/DDBJ databases">
        <authorList>
            <person name="Varghese N."/>
            <person name="Submissions S."/>
        </authorList>
    </citation>
    <scope>NUCLEOTIDE SEQUENCE [LARGE SCALE GENOMIC DNA]</scope>
    <source>
        <strain evidence="5">BL47</strain>
    </source>
</reference>
<dbReference type="Gene3D" id="1.10.357.10">
    <property type="entry name" value="Tetracycline Repressor, domain 2"/>
    <property type="match status" value="1"/>
</dbReference>
<organism evidence="4 5">
    <name type="scientific">Methylobacterium phyllostachyos</name>
    <dbReference type="NCBI Taxonomy" id="582672"/>
    <lineage>
        <taxon>Bacteria</taxon>
        <taxon>Pseudomonadati</taxon>
        <taxon>Pseudomonadota</taxon>
        <taxon>Alphaproteobacteria</taxon>
        <taxon>Hyphomicrobiales</taxon>
        <taxon>Methylobacteriaceae</taxon>
        <taxon>Methylobacterium</taxon>
    </lineage>
</organism>
<dbReference type="InterPro" id="IPR011075">
    <property type="entry name" value="TetR_C"/>
</dbReference>
<dbReference type="STRING" id="582672.SAMN05216360_10132"/>
<dbReference type="EMBL" id="FNHS01000001">
    <property type="protein sequence ID" value="SDM16643.1"/>
    <property type="molecule type" value="Genomic_DNA"/>
</dbReference>
<keyword evidence="1" id="KW-0805">Transcription regulation</keyword>
<evidence type="ECO:0000256" key="1">
    <source>
        <dbReference type="ARBA" id="ARBA00023015"/>
    </source>
</evidence>
<gene>
    <name evidence="4" type="ORF">SAMN05216360_10132</name>
</gene>
<evidence type="ECO:0000313" key="5">
    <source>
        <dbReference type="Proteomes" id="UP000198704"/>
    </source>
</evidence>